<proteinExistence type="predicted"/>
<feature type="non-terminal residue" evidence="1">
    <location>
        <position position="116"/>
    </location>
</feature>
<evidence type="ECO:0000313" key="1">
    <source>
        <dbReference type="EMBL" id="SVB41295.1"/>
    </source>
</evidence>
<dbReference type="AlphaFoldDB" id="A0A382DSR7"/>
<name>A0A382DSR7_9ZZZZ</name>
<sequence length="116" mass="12514">MKNKTSISKVAGLIVLIAGGGLLLAACGFLAPGEIKICPRVSLLNKAEKMIRYRDGPGRDLTDIRYEAKVLDIESSCKYLDNRVRVEAVIDIVAQKGPAAKDVAAQVPFFIAIIDN</sequence>
<dbReference type="PROSITE" id="PS51257">
    <property type="entry name" value="PROKAR_LIPOPROTEIN"/>
    <property type="match status" value="1"/>
</dbReference>
<organism evidence="1">
    <name type="scientific">marine metagenome</name>
    <dbReference type="NCBI Taxonomy" id="408172"/>
    <lineage>
        <taxon>unclassified sequences</taxon>
        <taxon>metagenomes</taxon>
        <taxon>ecological metagenomes</taxon>
    </lineage>
</organism>
<gene>
    <name evidence="1" type="ORF">METZ01_LOCUS194149</name>
</gene>
<accession>A0A382DSR7</accession>
<protein>
    <submittedName>
        <fullName evidence="1">Uncharacterized protein</fullName>
    </submittedName>
</protein>
<dbReference type="EMBL" id="UINC01040849">
    <property type="protein sequence ID" value="SVB41295.1"/>
    <property type="molecule type" value="Genomic_DNA"/>
</dbReference>
<reference evidence="1" key="1">
    <citation type="submission" date="2018-05" db="EMBL/GenBank/DDBJ databases">
        <authorList>
            <person name="Lanie J.A."/>
            <person name="Ng W.-L."/>
            <person name="Kazmierczak K.M."/>
            <person name="Andrzejewski T.M."/>
            <person name="Davidsen T.M."/>
            <person name="Wayne K.J."/>
            <person name="Tettelin H."/>
            <person name="Glass J.I."/>
            <person name="Rusch D."/>
            <person name="Podicherti R."/>
            <person name="Tsui H.-C.T."/>
            <person name="Winkler M.E."/>
        </authorList>
    </citation>
    <scope>NUCLEOTIDE SEQUENCE</scope>
</reference>